<reference evidence="1 2" key="1">
    <citation type="submission" date="2015-01" db="EMBL/GenBank/DDBJ databases">
        <title>Evolution of Trichinella species and genotypes.</title>
        <authorList>
            <person name="Korhonen P.K."/>
            <person name="Edoardo P."/>
            <person name="Giuseppe L.R."/>
            <person name="Gasser R.B."/>
        </authorList>
    </citation>
    <scope>NUCLEOTIDE SEQUENCE [LARGE SCALE GENOMIC DNA]</scope>
    <source>
        <strain evidence="1">ISS2496</strain>
    </source>
</reference>
<name>A0A0V0ZV07_9BILA</name>
<keyword evidence="2" id="KW-1185">Reference proteome</keyword>
<dbReference type="OrthoDB" id="10350155at2759"/>
<gene>
    <name evidence="1" type="ORF">T12_14409</name>
</gene>
<dbReference type="EMBL" id="JYDQ01000086">
    <property type="protein sequence ID" value="KRY15977.1"/>
    <property type="molecule type" value="Genomic_DNA"/>
</dbReference>
<accession>A0A0V0ZV07</accession>
<protein>
    <submittedName>
        <fullName evidence="1">Uncharacterized protein</fullName>
    </submittedName>
</protein>
<evidence type="ECO:0000313" key="2">
    <source>
        <dbReference type="Proteomes" id="UP000054783"/>
    </source>
</evidence>
<organism evidence="1 2">
    <name type="scientific">Trichinella patagoniensis</name>
    <dbReference type="NCBI Taxonomy" id="990121"/>
    <lineage>
        <taxon>Eukaryota</taxon>
        <taxon>Metazoa</taxon>
        <taxon>Ecdysozoa</taxon>
        <taxon>Nematoda</taxon>
        <taxon>Enoplea</taxon>
        <taxon>Dorylaimia</taxon>
        <taxon>Trichinellida</taxon>
        <taxon>Trichinellidae</taxon>
        <taxon>Trichinella</taxon>
    </lineage>
</organism>
<comment type="caution">
    <text evidence="1">The sequence shown here is derived from an EMBL/GenBank/DDBJ whole genome shotgun (WGS) entry which is preliminary data.</text>
</comment>
<sequence>MIEKYFMEDDLYAFIIEICQINIQQGHLKRLSLGRLPVVTLSCCESLVKTVGKRRLASMIAIRNEGKNGRFASPVLFASVGDKRSCCTGQYSSIANVGSQSEPIYNQSGARPPMTYGKVHKWRGRSERSIQFL</sequence>
<evidence type="ECO:0000313" key="1">
    <source>
        <dbReference type="EMBL" id="KRY15977.1"/>
    </source>
</evidence>
<dbReference type="AlphaFoldDB" id="A0A0V0ZV07"/>
<proteinExistence type="predicted"/>
<dbReference type="Proteomes" id="UP000054783">
    <property type="component" value="Unassembled WGS sequence"/>
</dbReference>